<evidence type="ECO:0000259" key="3">
    <source>
        <dbReference type="PROSITE" id="PS51416"/>
    </source>
</evidence>
<dbReference type="GO" id="GO:0016567">
    <property type="term" value="P:protein ubiquitination"/>
    <property type="evidence" value="ECO:0007669"/>
    <property type="project" value="InterPro"/>
</dbReference>
<dbReference type="GO" id="GO:0004842">
    <property type="term" value="F:ubiquitin-protein transferase activity"/>
    <property type="evidence" value="ECO:0007669"/>
    <property type="project" value="InterPro"/>
</dbReference>
<keyword evidence="2" id="KW-1133">Transmembrane helix</keyword>
<dbReference type="PROSITE" id="PS51416">
    <property type="entry name" value="MIB_HERC2"/>
    <property type="match status" value="1"/>
</dbReference>
<dbReference type="InterPro" id="IPR037252">
    <property type="entry name" value="Mib_Herc2_sf"/>
</dbReference>
<dbReference type="Pfam" id="PF06701">
    <property type="entry name" value="MIB_HERC2"/>
    <property type="match status" value="1"/>
</dbReference>
<dbReference type="Proteomes" id="UP000650467">
    <property type="component" value="Unassembled WGS sequence"/>
</dbReference>
<feature type="region of interest" description="Disordered" evidence="1">
    <location>
        <begin position="118"/>
        <end position="173"/>
    </location>
</feature>
<dbReference type="OrthoDB" id="10535363at2759"/>
<protein>
    <recommendedName>
        <fullName evidence="3">MIB/HERC2 domain-containing protein</fullName>
    </recommendedName>
</protein>
<feature type="transmembrane region" description="Helical" evidence="2">
    <location>
        <begin position="63"/>
        <end position="82"/>
    </location>
</feature>
<reference evidence="4" key="1">
    <citation type="journal article" date="2020" name="bioRxiv">
        <title>Comparative genomics of Chlamydomonas.</title>
        <authorList>
            <person name="Craig R.J."/>
            <person name="Hasan A.R."/>
            <person name="Ness R.W."/>
            <person name="Keightley P.D."/>
        </authorList>
    </citation>
    <scope>NUCLEOTIDE SEQUENCE</scope>
    <source>
        <strain evidence="4">SAG 7.73</strain>
    </source>
</reference>
<sequence>MTDMGWPALALITLVLFAYLLEHDRLQRSRLAAEQSARSTKVEADVAWLQADTARLRRQWQQYMTAVAVVGWLLWAGVAVITVRYWRVVLALWNGGMGCLGAPPALEVRPRRQVRQLPSPAVGACPATESADEAVNGEAEGKEQLQQTLPGGSATATAPARETQPPAEPPAEAEPLAPAVAYKAVEVSLMTATAGEPLGYSNARIGQLVVRGPDWAGGADDGGDGHLGVVEMVSDVAVCQEQQQVKVRWLKTGVETAARLQSGKPGCRKFCVAVVDVAA</sequence>
<accession>A0A835TRE9</accession>
<feature type="transmembrane region" description="Helical" evidence="2">
    <location>
        <begin position="6"/>
        <end position="21"/>
    </location>
</feature>
<keyword evidence="5" id="KW-1185">Reference proteome</keyword>
<dbReference type="AlphaFoldDB" id="A0A835TRE9"/>
<keyword evidence="2" id="KW-0472">Membrane</keyword>
<organism evidence="4 5">
    <name type="scientific">Chlamydomonas incerta</name>
    <dbReference type="NCBI Taxonomy" id="51695"/>
    <lineage>
        <taxon>Eukaryota</taxon>
        <taxon>Viridiplantae</taxon>
        <taxon>Chlorophyta</taxon>
        <taxon>core chlorophytes</taxon>
        <taxon>Chlorophyceae</taxon>
        <taxon>CS clade</taxon>
        <taxon>Chlamydomonadales</taxon>
        <taxon>Chlamydomonadaceae</taxon>
        <taxon>Chlamydomonas</taxon>
    </lineage>
</organism>
<name>A0A835TRE9_CHLIN</name>
<evidence type="ECO:0000256" key="1">
    <source>
        <dbReference type="SAM" id="MobiDB-lite"/>
    </source>
</evidence>
<evidence type="ECO:0000256" key="2">
    <source>
        <dbReference type="SAM" id="Phobius"/>
    </source>
</evidence>
<dbReference type="EMBL" id="JAEHOC010000004">
    <property type="protein sequence ID" value="KAG2442895.1"/>
    <property type="molecule type" value="Genomic_DNA"/>
</dbReference>
<dbReference type="Gene3D" id="2.30.30.40">
    <property type="entry name" value="SH3 Domains"/>
    <property type="match status" value="1"/>
</dbReference>
<evidence type="ECO:0000313" key="4">
    <source>
        <dbReference type="EMBL" id="KAG2442895.1"/>
    </source>
</evidence>
<comment type="caution">
    <text evidence="4">The sequence shown here is derived from an EMBL/GenBank/DDBJ whole genome shotgun (WGS) entry which is preliminary data.</text>
</comment>
<dbReference type="InterPro" id="IPR010606">
    <property type="entry name" value="Mib_Herc2"/>
</dbReference>
<dbReference type="SUPFAM" id="SSF159034">
    <property type="entry name" value="Mib/herc2 domain-like"/>
    <property type="match status" value="1"/>
</dbReference>
<feature type="compositionally biased region" description="Low complexity" evidence="1">
    <location>
        <begin position="154"/>
        <end position="165"/>
    </location>
</feature>
<proteinExistence type="predicted"/>
<keyword evidence="2" id="KW-0812">Transmembrane</keyword>
<dbReference type="GO" id="GO:0046872">
    <property type="term" value="F:metal ion binding"/>
    <property type="evidence" value="ECO:0007669"/>
    <property type="project" value="InterPro"/>
</dbReference>
<feature type="domain" description="MIB/HERC2" evidence="3">
    <location>
        <begin position="195"/>
        <end position="278"/>
    </location>
</feature>
<evidence type="ECO:0000313" key="5">
    <source>
        <dbReference type="Proteomes" id="UP000650467"/>
    </source>
</evidence>
<gene>
    <name evidence="4" type="ORF">HXX76_002972</name>
</gene>